<dbReference type="AlphaFoldDB" id="A0A2P2KM82"/>
<sequence length="50" mass="5605">MREVKSNCGHHENADCQINTGDDSCSRSFSVYGVYQEIIDKNSRHGTITT</sequence>
<accession>A0A2P2KM82</accession>
<proteinExistence type="predicted"/>
<reference evidence="1" key="1">
    <citation type="submission" date="2018-02" db="EMBL/GenBank/DDBJ databases">
        <title>Rhizophora mucronata_Transcriptome.</title>
        <authorList>
            <person name="Meera S.P."/>
            <person name="Sreeshan A."/>
            <person name="Augustine A."/>
        </authorList>
    </citation>
    <scope>NUCLEOTIDE SEQUENCE</scope>
    <source>
        <tissue evidence="1">Leaf</tissue>
    </source>
</reference>
<protein>
    <submittedName>
        <fullName evidence="1">Uncharacterized protein</fullName>
    </submittedName>
</protein>
<name>A0A2P2KM82_RHIMU</name>
<dbReference type="EMBL" id="GGEC01026340">
    <property type="protein sequence ID" value="MBX06824.1"/>
    <property type="molecule type" value="Transcribed_RNA"/>
</dbReference>
<evidence type="ECO:0000313" key="1">
    <source>
        <dbReference type="EMBL" id="MBX06824.1"/>
    </source>
</evidence>
<organism evidence="1">
    <name type="scientific">Rhizophora mucronata</name>
    <name type="common">Asiatic mangrove</name>
    <dbReference type="NCBI Taxonomy" id="61149"/>
    <lineage>
        <taxon>Eukaryota</taxon>
        <taxon>Viridiplantae</taxon>
        <taxon>Streptophyta</taxon>
        <taxon>Embryophyta</taxon>
        <taxon>Tracheophyta</taxon>
        <taxon>Spermatophyta</taxon>
        <taxon>Magnoliopsida</taxon>
        <taxon>eudicotyledons</taxon>
        <taxon>Gunneridae</taxon>
        <taxon>Pentapetalae</taxon>
        <taxon>rosids</taxon>
        <taxon>fabids</taxon>
        <taxon>Malpighiales</taxon>
        <taxon>Rhizophoraceae</taxon>
        <taxon>Rhizophora</taxon>
    </lineage>
</organism>